<keyword evidence="1" id="KW-1133">Transmembrane helix</keyword>
<gene>
    <name evidence="2" type="ORF">GCM10011401_02320</name>
</gene>
<accession>A0A917AL17</accession>
<feature type="transmembrane region" description="Helical" evidence="1">
    <location>
        <begin position="131"/>
        <end position="149"/>
    </location>
</feature>
<organism evidence="2 3">
    <name type="scientific">Nesterenkonia cremea</name>
    <dbReference type="NCBI Taxonomy" id="1882340"/>
    <lineage>
        <taxon>Bacteria</taxon>
        <taxon>Bacillati</taxon>
        <taxon>Actinomycetota</taxon>
        <taxon>Actinomycetes</taxon>
        <taxon>Micrococcales</taxon>
        <taxon>Micrococcaceae</taxon>
        <taxon>Nesterenkonia</taxon>
    </lineage>
</organism>
<reference evidence="2" key="2">
    <citation type="submission" date="2020-09" db="EMBL/GenBank/DDBJ databases">
        <authorList>
            <person name="Sun Q."/>
            <person name="Zhou Y."/>
        </authorList>
    </citation>
    <scope>NUCLEOTIDE SEQUENCE</scope>
    <source>
        <strain evidence="2">CGMCC 1.15388</strain>
    </source>
</reference>
<evidence type="ECO:0000313" key="2">
    <source>
        <dbReference type="EMBL" id="GGE59110.1"/>
    </source>
</evidence>
<dbReference type="Proteomes" id="UP000633136">
    <property type="component" value="Unassembled WGS sequence"/>
</dbReference>
<feature type="transmembrane region" description="Helical" evidence="1">
    <location>
        <begin position="155"/>
        <end position="176"/>
    </location>
</feature>
<comment type="caution">
    <text evidence="2">The sequence shown here is derived from an EMBL/GenBank/DDBJ whole genome shotgun (WGS) entry which is preliminary data.</text>
</comment>
<proteinExistence type="predicted"/>
<name>A0A917AL17_9MICC</name>
<keyword evidence="1" id="KW-0812">Transmembrane</keyword>
<evidence type="ECO:0008006" key="4">
    <source>
        <dbReference type="Google" id="ProtNLM"/>
    </source>
</evidence>
<reference evidence="2" key="1">
    <citation type="journal article" date="2014" name="Int. J. Syst. Evol. Microbiol.">
        <title>Complete genome sequence of Corynebacterium casei LMG S-19264T (=DSM 44701T), isolated from a smear-ripened cheese.</title>
        <authorList>
            <consortium name="US DOE Joint Genome Institute (JGI-PGF)"/>
            <person name="Walter F."/>
            <person name="Albersmeier A."/>
            <person name="Kalinowski J."/>
            <person name="Ruckert C."/>
        </authorList>
    </citation>
    <scope>NUCLEOTIDE SEQUENCE</scope>
    <source>
        <strain evidence="2">CGMCC 1.15388</strain>
    </source>
</reference>
<evidence type="ECO:0000256" key="1">
    <source>
        <dbReference type="SAM" id="Phobius"/>
    </source>
</evidence>
<evidence type="ECO:0000313" key="3">
    <source>
        <dbReference type="Proteomes" id="UP000633136"/>
    </source>
</evidence>
<feature type="transmembrane region" description="Helical" evidence="1">
    <location>
        <begin position="21"/>
        <end position="38"/>
    </location>
</feature>
<protein>
    <recommendedName>
        <fullName evidence="4">Glycosyl-4,4'-diaponeurosporenoate acyltransferase</fullName>
    </recommendedName>
</protein>
<keyword evidence="3" id="KW-1185">Reference proteome</keyword>
<sequence>MEQHREPQRRRHTLAEEAVGVGTLLLLCAVAAYGWNVIGPDDPLYAVMIACGTFGLGPWIGKPLEHRAPGGWFRAHPVERRPLRLLGVPAFGRLLEASGWNRMVVDPMRDFGGSLSDLPNLERHLRGTMSAHGVGFLVHLLLSLAAAAAGHSVGALWLLLPGVVLHLYPTLLQRWISLRIRPLRCRG</sequence>
<dbReference type="RefSeq" id="WP_188682145.1">
    <property type="nucleotide sequence ID" value="NZ_BMIS01000001.1"/>
</dbReference>
<keyword evidence="1" id="KW-0472">Membrane</keyword>
<feature type="transmembrane region" description="Helical" evidence="1">
    <location>
        <begin position="44"/>
        <end position="61"/>
    </location>
</feature>
<dbReference type="AlphaFoldDB" id="A0A917AL17"/>
<dbReference type="EMBL" id="BMIS01000001">
    <property type="protein sequence ID" value="GGE59110.1"/>
    <property type="molecule type" value="Genomic_DNA"/>
</dbReference>